<proteinExistence type="predicted"/>
<organism evidence="2">
    <name type="scientific">marine sediment metagenome</name>
    <dbReference type="NCBI Taxonomy" id="412755"/>
    <lineage>
        <taxon>unclassified sequences</taxon>
        <taxon>metagenomes</taxon>
        <taxon>ecological metagenomes</taxon>
    </lineage>
</organism>
<feature type="region of interest" description="Disordered" evidence="1">
    <location>
        <begin position="79"/>
        <end position="99"/>
    </location>
</feature>
<reference evidence="2" key="1">
    <citation type="journal article" date="2015" name="Nature">
        <title>Complex archaea that bridge the gap between prokaryotes and eukaryotes.</title>
        <authorList>
            <person name="Spang A."/>
            <person name="Saw J.H."/>
            <person name="Jorgensen S.L."/>
            <person name="Zaremba-Niedzwiedzka K."/>
            <person name="Martijn J."/>
            <person name="Lind A.E."/>
            <person name="van Eijk R."/>
            <person name="Schleper C."/>
            <person name="Guy L."/>
            <person name="Ettema T.J."/>
        </authorList>
    </citation>
    <scope>NUCLEOTIDE SEQUENCE</scope>
</reference>
<dbReference type="EMBL" id="LAZR01041397">
    <property type="protein sequence ID" value="KKL12094.1"/>
    <property type="molecule type" value="Genomic_DNA"/>
</dbReference>
<protein>
    <submittedName>
        <fullName evidence="2">Uncharacterized protein</fullName>
    </submittedName>
</protein>
<accession>A0A0F9AR88</accession>
<gene>
    <name evidence="2" type="ORF">LCGC14_2539210</name>
</gene>
<name>A0A0F9AR88_9ZZZZ</name>
<feature type="non-terminal residue" evidence="2">
    <location>
        <position position="1"/>
    </location>
</feature>
<evidence type="ECO:0000313" key="2">
    <source>
        <dbReference type="EMBL" id="KKL12094.1"/>
    </source>
</evidence>
<sequence length="485" mass="53095">GGVKSIGVEYNPDHFSQMQEFLRGAGGLLDGKYQKPVLVKVQPGMAERVAAKSTKEGIPAEAISEDTVRMELLRVDGQVPPTPTQAAEIPREPSVIGGPSEEEIGRVLRAYRTPSGGTMNPAAESFARSMVKKVWDPNVNPASKTTAVRMLQRQFPDLLPPGLNPKSHGIVKTSVEAAAEKAPTVEPLSESRVMEILKEAGVNPAEADIDYLKSIGEVEIRRALDVTKASRVAGATPGPASVFQDKMPPGEKTQFGADIAGRKPIRTSLEEGGIGRMVENIIREEGPERLTIRPHRAGLILPSDVIANQIAPGEKIFGLTFQDIRPTLKKLGIELPPGTNEKALPLIMMSRPIEKSHLYHELLHSNMFGSGVEAQMVIPEGSRETVMHIVSGLKRTGAYRNMSFKNVLNEAFIFPAQAIRSGDERLLQTVIDLDIDKAHIFRLVNGTAQNILDHTFTKIDSITGRHLQRQMRDLVRRTSENVSYE</sequence>
<feature type="non-terminal residue" evidence="2">
    <location>
        <position position="485"/>
    </location>
</feature>
<comment type="caution">
    <text evidence="2">The sequence shown here is derived from an EMBL/GenBank/DDBJ whole genome shotgun (WGS) entry which is preliminary data.</text>
</comment>
<dbReference type="AlphaFoldDB" id="A0A0F9AR88"/>
<evidence type="ECO:0000256" key="1">
    <source>
        <dbReference type="SAM" id="MobiDB-lite"/>
    </source>
</evidence>